<dbReference type="HOGENOM" id="CLU_2313656_0_0_2"/>
<dbReference type="GeneID" id="13797348"/>
<evidence type="ECO:0000313" key="2">
    <source>
        <dbReference type="Proteomes" id="UP000008037"/>
    </source>
</evidence>
<proteinExistence type="predicted"/>
<dbReference type="RefSeq" id="WP_015020982.1">
    <property type="nucleotide sequence ID" value="NC_018719.1"/>
</dbReference>
<protein>
    <submittedName>
        <fullName evidence="1">Uncharacterized protein</fullName>
    </submittedName>
</protein>
<dbReference type="AlphaFoldDB" id="K0IK01"/>
<gene>
    <name evidence="1" type="ordered locus">Ngar_c35370</name>
</gene>
<name>K0IK01_NITGG</name>
<keyword evidence="2" id="KW-1185">Reference proteome</keyword>
<sequence>MSEIDSTKKVHLIVHGQRQLLEPVKDKLAGRFKRENMQPASLDKAGEAGEYVAMLWPPMAAKEIVVSQITGTGGSGSGGGGRGMGAWGSVSQKELFRVPL</sequence>
<organism evidence="1 2">
    <name type="scientific">Nitrososphaera gargensis (strain Ga9.2)</name>
    <dbReference type="NCBI Taxonomy" id="1237085"/>
    <lineage>
        <taxon>Archaea</taxon>
        <taxon>Nitrososphaerota</taxon>
        <taxon>Nitrososphaeria</taxon>
        <taxon>Nitrososphaerales</taxon>
        <taxon>Nitrososphaeraceae</taxon>
        <taxon>Nitrososphaera</taxon>
    </lineage>
</organism>
<dbReference type="KEGG" id="nga:Ngar_c35370"/>
<reference evidence="1 2" key="1">
    <citation type="journal article" date="2012" name="Environ. Microbiol.">
        <title>The genome of the ammonia-oxidizing Candidatus Nitrososphaera gargensis: insights into metabolic versatility and environmental adaptations.</title>
        <authorList>
            <person name="Spang A."/>
            <person name="Poehlein A."/>
            <person name="Offre P."/>
            <person name="Zumbragel S."/>
            <person name="Haider S."/>
            <person name="Rychlik N."/>
            <person name="Nowka B."/>
            <person name="Schmeisser C."/>
            <person name="Lebedeva E.V."/>
            <person name="Rattei T."/>
            <person name="Bohm C."/>
            <person name="Schmid M."/>
            <person name="Galushko A."/>
            <person name="Hatzenpichler R."/>
            <person name="Weinmaier T."/>
            <person name="Daniel R."/>
            <person name="Schleper C."/>
            <person name="Spieck E."/>
            <person name="Streit W."/>
            <person name="Wagner M."/>
        </authorList>
    </citation>
    <scope>NUCLEOTIDE SEQUENCE [LARGE SCALE GENOMIC DNA]</scope>
    <source>
        <strain evidence="2">Ga9.2</strain>
    </source>
</reference>
<dbReference type="InParanoid" id="K0IK01"/>
<accession>K0IK01</accession>
<dbReference type="EMBL" id="CP002408">
    <property type="protein sequence ID" value="AFU60450.1"/>
    <property type="molecule type" value="Genomic_DNA"/>
</dbReference>
<evidence type="ECO:0000313" key="1">
    <source>
        <dbReference type="EMBL" id="AFU60450.1"/>
    </source>
</evidence>
<dbReference type="BioCyc" id="CNIT1237085:G1324-3538-MONOMER"/>
<dbReference type="OrthoDB" id="9219at2157"/>
<dbReference type="Proteomes" id="UP000008037">
    <property type="component" value="Chromosome"/>
</dbReference>
<dbReference type="STRING" id="1237085.Ngar_c35370"/>